<organism evidence="1 2">
    <name type="scientific">Schistosoma margrebowiei</name>
    <dbReference type="NCBI Taxonomy" id="48269"/>
    <lineage>
        <taxon>Eukaryota</taxon>
        <taxon>Metazoa</taxon>
        <taxon>Spiralia</taxon>
        <taxon>Lophotrochozoa</taxon>
        <taxon>Platyhelminthes</taxon>
        <taxon>Trematoda</taxon>
        <taxon>Digenea</taxon>
        <taxon>Strigeidida</taxon>
        <taxon>Schistosomatoidea</taxon>
        <taxon>Schistosomatidae</taxon>
        <taxon>Schistosoma</taxon>
    </lineage>
</organism>
<name>A0AA84ZZF0_9TREM</name>
<protein>
    <recommendedName>
        <fullName evidence="3">MBD domain-containing protein</fullName>
    </recommendedName>
</protein>
<evidence type="ECO:0008006" key="3">
    <source>
        <dbReference type="Google" id="ProtNLM"/>
    </source>
</evidence>
<evidence type="ECO:0000313" key="2">
    <source>
        <dbReference type="WBParaSite" id="SMRG1_55390.1"/>
    </source>
</evidence>
<accession>A0AA84ZZF0</accession>
<evidence type="ECO:0000313" key="1">
    <source>
        <dbReference type="Proteomes" id="UP000050790"/>
    </source>
</evidence>
<proteinExistence type="predicted"/>
<dbReference type="WBParaSite" id="SMRG1_55390.1">
    <property type="protein sequence ID" value="SMRG1_55390.1"/>
    <property type="gene ID" value="SMRG1_55390"/>
</dbReference>
<reference evidence="2" key="1">
    <citation type="submission" date="2023-11" db="UniProtKB">
        <authorList>
            <consortium name="WormBaseParasite"/>
        </authorList>
    </citation>
    <scope>IDENTIFICATION</scope>
</reference>
<dbReference type="Proteomes" id="UP000050790">
    <property type="component" value="Unassembled WGS sequence"/>
</dbReference>
<sequence length="767" mass="82453">MIRFPSGTVDGLSCFLSIPHTLLSASPLNPGGLTMQGIDGSPSSLPFPGHTPFVRNLCLGLNLPIINTANIFPPPNLGVGVIPPASCASAGYQNPVLCFPASVTQTAHSVIDSGPSDPSVHTIVRGPVMYTSASSRDLIQRSNGIHSSDAKITEESPPDRIVASYAAAAHAAALACHQPISRAAEAYLATNSYNRSRHSKRPRALNHLSTVTISTTSNSLSTFVDTGSNYISSNLLSVPSSGSSLISSEATYGESHKGWTRLVNKKTQNVVYITSDGTRLHNVDEVYTYLSTRNSECEINSNIKELIAAHFIFAPAIDGPSLEDTLNFVHRLQGSVLKDESVNDNVSQFLTTVSSSVNSDSVSQAVKSSEGVSTCRITFNPDYLTNSDLPAKRSKLTDDLLSSVCNPKEPSTLKQQSVNSSVNTTISACLTQSFVSSNNCELNILCTDALYTSPIDRIREGPSDFENNQFTHKQNLNNLSKNEAENFAASSTSVFPDDISSSRIKPSQLQNDSEVVAKLTTETLTTGALRTSLASLTTEVVPSVISPSKQIGVNATNFSLSDATSSCFDPSQANLATLDVLQQNSVNPLFIEQLLEINQMRHIHHPQQHNHNLSSGITVTVPTQNIIGNYPFGVLAGQSLSNPILSSLTAEWLSNLRSSTQQSITSSTLPELTLNSAIDNLNATSVLQQYQQRQHFLTLAALQKHQQNQALALIQNAVLLQQQRNNSVANAAALVLRQQQEQQLAVASLQAQSYIAALQQQFTNSHT</sequence>
<dbReference type="AlphaFoldDB" id="A0AA84ZZF0"/>